<organism evidence="1 2">
    <name type="scientific">Cladobotryum mycophilum</name>
    <dbReference type="NCBI Taxonomy" id="491253"/>
    <lineage>
        <taxon>Eukaryota</taxon>
        <taxon>Fungi</taxon>
        <taxon>Dikarya</taxon>
        <taxon>Ascomycota</taxon>
        <taxon>Pezizomycotina</taxon>
        <taxon>Sordariomycetes</taxon>
        <taxon>Hypocreomycetidae</taxon>
        <taxon>Hypocreales</taxon>
        <taxon>Hypocreaceae</taxon>
        <taxon>Cladobotryum</taxon>
    </lineage>
</organism>
<name>A0ABR0SGF5_9HYPO</name>
<gene>
    <name evidence="1" type="ORF">PT974_09537</name>
</gene>
<protein>
    <submittedName>
        <fullName evidence="1">Uncharacterized protein</fullName>
    </submittedName>
</protein>
<proteinExistence type="predicted"/>
<reference evidence="1 2" key="1">
    <citation type="submission" date="2024-01" db="EMBL/GenBank/DDBJ databases">
        <title>Complete genome of Cladobotryum mycophilum ATHUM6906.</title>
        <authorList>
            <person name="Christinaki A.C."/>
            <person name="Myridakis A.I."/>
            <person name="Kouvelis V.N."/>
        </authorList>
    </citation>
    <scope>NUCLEOTIDE SEQUENCE [LARGE SCALE GENOMIC DNA]</scope>
    <source>
        <strain evidence="1 2">ATHUM6906</strain>
    </source>
</reference>
<dbReference type="Proteomes" id="UP001338125">
    <property type="component" value="Unassembled WGS sequence"/>
</dbReference>
<sequence>MTQTLLDGFFGMFYHLLSYFSWRHSRRVKSWLRSEDIHLLDSSYQLIDNRFRTANVTTAANRSFQFLFRFLSRKAELSAKLEDRASVKIHVMTFRGIRHFGDIPNATEQASSYAFVLLLTDRIASPVERNSPMVIVHLGLGHQFLESLATASFPALRYLLM</sequence>
<evidence type="ECO:0000313" key="1">
    <source>
        <dbReference type="EMBL" id="KAK5991257.1"/>
    </source>
</evidence>
<dbReference type="EMBL" id="JAVFKD010000014">
    <property type="protein sequence ID" value="KAK5991257.1"/>
    <property type="molecule type" value="Genomic_DNA"/>
</dbReference>
<accession>A0ABR0SGF5</accession>
<keyword evidence="2" id="KW-1185">Reference proteome</keyword>
<evidence type="ECO:0000313" key="2">
    <source>
        <dbReference type="Proteomes" id="UP001338125"/>
    </source>
</evidence>
<comment type="caution">
    <text evidence="1">The sequence shown here is derived from an EMBL/GenBank/DDBJ whole genome shotgun (WGS) entry which is preliminary data.</text>
</comment>